<feature type="active site" description="Charge relay system" evidence="5">
    <location>
        <position position="483"/>
    </location>
</feature>
<dbReference type="Gene3D" id="3.40.50.200">
    <property type="entry name" value="Peptidase S8/S53 domain"/>
    <property type="match status" value="1"/>
</dbReference>
<keyword evidence="3 5" id="KW-0378">Hydrolase</keyword>
<sequence>MKSIFALSLLIQAILSNAYADRQALDRSQINADDGITGRSHSSMMTRNVAQPELKDTPVTSANAAKRDEQAAETHSYIAYATDMKNDTQTAATRKWLEGIVKDKSKLFERRGFPWEPEEVPNDELQKLYDEGRWDEGIDSYEKPYAWSHLILDQAGFELIKAKKEWIETIELESNLKVVGMSPLGDLKHTSHESLHSRKAEWGDWAKQENAASDLTQNSNYEGGKLNDLKDFVFEKRAGEGTLVYVVDRGVQVDVRDDKSNKLFSGFEDVNDRFTILETRAFSNQNAAHDKRTDYADGHGTKVASKVVGQWGTAKGATLVPVQVLVDEFADLPDGFNQVWKDLRRRKAQNRGQSIQAVVVCSVHVVPSQGGWTRQEAEAQFVGRMFSKWIKLLHEEGVPIVLASGNFGDIDKRDVIDTLPAVLATDDVPLINVGATTVEGKAWEKSQGQGSQDGTQLAIYAPGVDVVVHDHIDGKETRATGTSMAAPAVAGIIAVHMNYQPWGKDNTGLARVKEIRRWIQTPESSWERIKNQFPDKPNMKVNMIWNGADEAAHKSVSDSASNSPPPPPQVQNERQTFVVGLEQVGIPRCTTYTPSGTNTKPTTICTEAHDYMYRHFFYRLDRVDDVDSLCTSTLIDFHQDQLGPVGDVKLLENPVWPRGEWKFNLYGEQFTYNNDGSNPGALWKGNRKIDCNGDLEHHDPKSDEWCENNLTKTSGSSRKRRRLLACKW</sequence>
<keyword evidence="4 5" id="KW-0720">Serine protease</keyword>
<evidence type="ECO:0000256" key="4">
    <source>
        <dbReference type="ARBA" id="ARBA00022825"/>
    </source>
</evidence>
<dbReference type="PANTHER" id="PTHR43806">
    <property type="entry name" value="PEPTIDASE S8"/>
    <property type="match status" value="1"/>
</dbReference>
<evidence type="ECO:0000313" key="9">
    <source>
        <dbReference type="EMBL" id="QRD03342.1"/>
    </source>
</evidence>
<feature type="domain" description="Peptidase S8/S53" evidence="8">
    <location>
        <begin position="239"/>
        <end position="520"/>
    </location>
</feature>
<dbReference type="OrthoDB" id="1896086at2759"/>
<dbReference type="PRINTS" id="PR00723">
    <property type="entry name" value="SUBTILISIN"/>
</dbReference>
<dbReference type="InterPro" id="IPR050131">
    <property type="entry name" value="Peptidase_S8_subtilisin-like"/>
</dbReference>
<evidence type="ECO:0000256" key="3">
    <source>
        <dbReference type="ARBA" id="ARBA00022801"/>
    </source>
</evidence>
<dbReference type="SUPFAM" id="SSF52743">
    <property type="entry name" value="Subtilisin-like"/>
    <property type="match status" value="1"/>
</dbReference>
<comment type="similarity">
    <text evidence="1 5">Belongs to the peptidase S8 family.</text>
</comment>
<keyword evidence="7" id="KW-0732">Signal</keyword>
<dbReference type="InterPro" id="IPR015500">
    <property type="entry name" value="Peptidase_S8_subtilisin-rel"/>
</dbReference>
<dbReference type="AlphaFoldDB" id="A0A7U2FDL8"/>
<reference evidence="10" key="1">
    <citation type="journal article" date="2021" name="BMC Genomics">
        <title>Chromosome-level genome assembly and manually-curated proteome of model necrotroph Parastagonospora nodorum Sn15 reveals a genome-wide trove of candidate effector homologs, and redundancy of virulence-related functions within an accessory chromosome.</title>
        <authorList>
            <person name="Bertazzoni S."/>
            <person name="Jones D.A.B."/>
            <person name="Phan H.T."/>
            <person name="Tan K.-C."/>
            <person name="Hane J.K."/>
        </authorList>
    </citation>
    <scope>NUCLEOTIDE SEQUENCE [LARGE SCALE GENOMIC DNA]</scope>
    <source>
        <strain evidence="10">SN15 / ATCC MYA-4574 / FGSC 10173)</strain>
    </source>
</reference>
<evidence type="ECO:0000256" key="1">
    <source>
        <dbReference type="ARBA" id="ARBA00011073"/>
    </source>
</evidence>
<feature type="active site" description="Charge relay system" evidence="5">
    <location>
        <position position="248"/>
    </location>
</feature>
<dbReference type="EMBL" id="CP069037">
    <property type="protein sequence ID" value="QRD03342.1"/>
    <property type="molecule type" value="Genomic_DNA"/>
</dbReference>
<evidence type="ECO:0000256" key="5">
    <source>
        <dbReference type="PROSITE-ProRule" id="PRU01240"/>
    </source>
</evidence>
<accession>A0A7U2FDL8</accession>
<dbReference type="InterPro" id="IPR000209">
    <property type="entry name" value="Peptidase_S8/S53_dom"/>
</dbReference>
<evidence type="ECO:0000256" key="7">
    <source>
        <dbReference type="SAM" id="SignalP"/>
    </source>
</evidence>
<feature type="active site" description="Charge relay system" evidence="5">
    <location>
        <position position="299"/>
    </location>
</feature>
<protein>
    <recommendedName>
        <fullName evidence="8">Peptidase S8/S53 domain-containing protein</fullName>
    </recommendedName>
</protein>
<dbReference type="PROSITE" id="PS00137">
    <property type="entry name" value="SUBTILASE_HIS"/>
    <property type="match status" value="1"/>
</dbReference>
<gene>
    <name evidence="9" type="ORF">JI435_101220</name>
</gene>
<keyword evidence="10" id="KW-1185">Reference proteome</keyword>
<evidence type="ECO:0000256" key="2">
    <source>
        <dbReference type="ARBA" id="ARBA00022670"/>
    </source>
</evidence>
<evidence type="ECO:0000259" key="8">
    <source>
        <dbReference type="Pfam" id="PF00082"/>
    </source>
</evidence>
<feature type="region of interest" description="Disordered" evidence="6">
    <location>
        <begin position="551"/>
        <end position="572"/>
    </location>
</feature>
<dbReference type="PROSITE" id="PS00138">
    <property type="entry name" value="SUBTILASE_SER"/>
    <property type="match status" value="1"/>
</dbReference>
<dbReference type="VEuPathDB" id="FungiDB:JI435_101220"/>
<name>A0A7U2FDL8_PHANO</name>
<dbReference type="InterPro" id="IPR023828">
    <property type="entry name" value="Peptidase_S8_Ser-AS"/>
</dbReference>
<feature type="signal peptide" evidence="7">
    <location>
        <begin position="1"/>
        <end position="20"/>
    </location>
</feature>
<feature type="chain" id="PRO_5030584096" description="Peptidase S8/S53 domain-containing protein" evidence="7">
    <location>
        <begin position="21"/>
        <end position="728"/>
    </location>
</feature>
<dbReference type="InterPro" id="IPR036852">
    <property type="entry name" value="Peptidase_S8/S53_dom_sf"/>
</dbReference>
<dbReference type="Proteomes" id="UP000663193">
    <property type="component" value="Chromosome 15"/>
</dbReference>
<dbReference type="InterPro" id="IPR022398">
    <property type="entry name" value="Peptidase_S8_His-AS"/>
</dbReference>
<dbReference type="GO" id="GO:0006508">
    <property type="term" value="P:proteolysis"/>
    <property type="evidence" value="ECO:0007669"/>
    <property type="project" value="UniProtKB-KW"/>
</dbReference>
<keyword evidence="2 5" id="KW-0645">Protease</keyword>
<proteinExistence type="inferred from homology"/>
<evidence type="ECO:0000313" key="10">
    <source>
        <dbReference type="Proteomes" id="UP000663193"/>
    </source>
</evidence>
<dbReference type="GO" id="GO:0004252">
    <property type="term" value="F:serine-type endopeptidase activity"/>
    <property type="evidence" value="ECO:0007669"/>
    <property type="project" value="UniProtKB-UniRule"/>
</dbReference>
<dbReference type="PANTHER" id="PTHR43806:SF11">
    <property type="entry name" value="CEREVISIN-RELATED"/>
    <property type="match status" value="1"/>
</dbReference>
<dbReference type="Pfam" id="PF00082">
    <property type="entry name" value="Peptidase_S8"/>
    <property type="match status" value="1"/>
</dbReference>
<dbReference type="PROSITE" id="PS51892">
    <property type="entry name" value="SUBTILASE"/>
    <property type="match status" value="1"/>
</dbReference>
<evidence type="ECO:0000256" key="6">
    <source>
        <dbReference type="SAM" id="MobiDB-lite"/>
    </source>
</evidence>
<organism evidence="9 10">
    <name type="scientific">Phaeosphaeria nodorum (strain SN15 / ATCC MYA-4574 / FGSC 10173)</name>
    <name type="common">Glume blotch fungus</name>
    <name type="synonym">Parastagonospora nodorum</name>
    <dbReference type="NCBI Taxonomy" id="321614"/>
    <lineage>
        <taxon>Eukaryota</taxon>
        <taxon>Fungi</taxon>
        <taxon>Dikarya</taxon>
        <taxon>Ascomycota</taxon>
        <taxon>Pezizomycotina</taxon>
        <taxon>Dothideomycetes</taxon>
        <taxon>Pleosporomycetidae</taxon>
        <taxon>Pleosporales</taxon>
        <taxon>Pleosporineae</taxon>
        <taxon>Phaeosphaeriaceae</taxon>
        <taxon>Parastagonospora</taxon>
    </lineage>
</organism>